<dbReference type="OrthoDB" id="10005492at2759"/>
<dbReference type="Pfam" id="PF04438">
    <property type="entry name" value="zf-HIT"/>
    <property type="match status" value="1"/>
</dbReference>
<dbReference type="GeneTree" id="ENSGT00390000017147"/>
<dbReference type="Gene3D" id="3.30.60.190">
    <property type="match status" value="1"/>
</dbReference>
<reference evidence="4" key="1">
    <citation type="submission" date="2019-06" db="EMBL/GenBank/DDBJ databases">
        <authorList>
            <consortium name="Wellcome Sanger Institute Data Sharing"/>
        </authorList>
    </citation>
    <scope>NUCLEOTIDE SEQUENCE [LARGE SCALE GENOMIC DNA]</scope>
</reference>
<dbReference type="PANTHER" id="PTHR15555">
    <property type="entry name" value="ZINC FINGER HIT DOMAIN CONTAINING PROTEIN 2 PROTEIN FON -RELATED"/>
    <property type="match status" value="1"/>
</dbReference>
<reference evidence="4" key="2">
    <citation type="submission" date="2025-08" db="UniProtKB">
        <authorList>
            <consortium name="Ensembl"/>
        </authorList>
    </citation>
    <scope>IDENTIFICATION</scope>
</reference>
<evidence type="ECO:0000256" key="1">
    <source>
        <dbReference type="PROSITE-ProRule" id="PRU00453"/>
    </source>
</evidence>
<proteinExistence type="predicted"/>
<dbReference type="Proteomes" id="UP000472263">
    <property type="component" value="Chromosome 15"/>
</dbReference>
<dbReference type="AlphaFoldDB" id="A0A667XIK6"/>
<keyword evidence="1" id="KW-0479">Metal-binding</keyword>
<feature type="domain" description="HIT-type" evidence="3">
    <location>
        <begin position="81"/>
        <end position="114"/>
    </location>
</feature>
<evidence type="ECO:0000256" key="2">
    <source>
        <dbReference type="SAM" id="MobiDB-lite"/>
    </source>
</evidence>
<dbReference type="GO" id="GO:0008270">
    <property type="term" value="F:zinc ion binding"/>
    <property type="evidence" value="ECO:0007669"/>
    <property type="project" value="UniProtKB-UniRule"/>
</dbReference>
<dbReference type="InParanoid" id="A0A667XIK6"/>
<reference evidence="4" key="3">
    <citation type="submission" date="2025-09" db="UniProtKB">
        <authorList>
            <consortium name="Ensembl"/>
        </authorList>
    </citation>
    <scope>IDENTIFICATION</scope>
</reference>
<accession>A0A667XIK6</accession>
<organism evidence="4 5">
    <name type="scientific">Myripristis murdjan</name>
    <name type="common">pinecone soldierfish</name>
    <dbReference type="NCBI Taxonomy" id="586833"/>
    <lineage>
        <taxon>Eukaryota</taxon>
        <taxon>Metazoa</taxon>
        <taxon>Chordata</taxon>
        <taxon>Craniata</taxon>
        <taxon>Vertebrata</taxon>
        <taxon>Euteleostomi</taxon>
        <taxon>Actinopterygii</taxon>
        <taxon>Neopterygii</taxon>
        <taxon>Teleostei</taxon>
        <taxon>Neoteleostei</taxon>
        <taxon>Acanthomorphata</taxon>
        <taxon>Holocentriformes</taxon>
        <taxon>Holocentridae</taxon>
        <taxon>Myripristis</taxon>
    </lineage>
</organism>
<dbReference type="RefSeq" id="XP_029927289.1">
    <property type="nucleotide sequence ID" value="XM_030071429.1"/>
</dbReference>
<keyword evidence="1" id="KW-0863">Zinc-finger</keyword>
<dbReference type="GeneID" id="115373156"/>
<sequence length="611" mass="66955">MDPLSRRRLPPSVRSLLTDIGPKEESHCSDWSDSEPCTVTREGVVLPSRGAAKQEDLLTPAKARNKEGTHDGHNTRLSPVCGLCKSNPSCYTCPRCNLPYCGLGCYRSPDHSACSEEFYKEAVLQELKDMGQTEIEGRRKMQDILLGLRKKGDRTEGGMENVLREAGIVSSDDEEVEGEAKERVQVLELLSRLAVLQQSGEGSATEIEAILRKLKEIGGRQGADEELLAADDDNDEDGELSEGVEGSEQELDLAHRLSGLDIDTLSEEEIWELLNSQEKEKFVDLIKGGAVGGLVPLWKPWWEAHEEGGGKLVEVLGEELSEQEGGSTVAGEAHEPAVSCCVKRLTDKHGIENKVKKSPEIVQNESKSAGKVRNVNKGNRKDTNKVTATSSAVSSVPPISVKIPKLSSLSSNPSPLIRYSLVNALFGYTFTMCLFNGDIESLMLEFCDTILSVSEALNSSRVFNSVQEAVESGEAALLAGGYFDREDPHAPARAVEAVAHIMTGRSRRDAAGYCLAGLSQLRSVLSKARAALPKGEDGGKRQKYFLAGKKCEFFQAWALESSQQIRRLAMELWNEHGKKQSERNIMDKAKTAVEESLKKRERKGVLIEELS</sequence>
<gene>
    <name evidence="4" type="primary">znhit2</name>
</gene>
<evidence type="ECO:0000313" key="5">
    <source>
        <dbReference type="Proteomes" id="UP000472263"/>
    </source>
</evidence>
<dbReference type="Ensembl" id="ENSMMDT00005017987.1">
    <property type="protein sequence ID" value="ENSMMDP00005017550.1"/>
    <property type="gene ID" value="ENSMMDG00005008808.1"/>
</dbReference>
<dbReference type="PROSITE" id="PS51083">
    <property type="entry name" value="ZF_HIT"/>
    <property type="match status" value="1"/>
</dbReference>
<feature type="region of interest" description="Disordered" evidence="2">
    <location>
        <begin position="227"/>
        <end position="248"/>
    </location>
</feature>
<evidence type="ECO:0000259" key="3">
    <source>
        <dbReference type="PROSITE" id="PS51083"/>
    </source>
</evidence>
<protein>
    <submittedName>
        <fullName evidence="4">Zinc finger, HIT-type containing 2</fullName>
    </submittedName>
</protein>
<keyword evidence="5" id="KW-1185">Reference proteome</keyword>
<dbReference type="CDD" id="cd23024">
    <property type="entry name" value="zf-HIT_ZNHIT2-3"/>
    <property type="match status" value="1"/>
</dbReference>
<name>A0A667XIK6_9TELE</name>
<dbReference type="InterPro" id="IPR039646">
    <property type="entry name" value="ZNHIT2"/>
</dbReference>
<evidence type="ECO:0000313" key="4">
    <source>
        <dbReference type="Ensembl" id="ENSMMDP00005017550.1"/>
    </source>
</evidence>
<keyword evidence="1" id="KW-0862">Zinc</keyword>
<dbReference type="PANTHER" id="PTHR15555:SF0">
    <property type="entry name" value="ZINC FINGER HIT DOMAIN-CONTAINING PROTEIN 2"/>
    <property type="match status" value="1"/>
</dbReference>
<dbReference type="CTD" id="741"/>
<dbReference type="InterPro" id="IPR007529">
    <property type="entry name" value="Znf_HIT"/>
</dbReference>
<dbReference type="SUPFAM" id="SSF144232">
    <property type="entry name" value="HIT/MYND zinc finger-like"/>
    <property type="match status" value="1"/>
</dbReference>